<dbReference type="GO" id="GO:0004177">
    <property type="term" value="F:aminopeptidase activity"/>
    <property type="evidence" value="ECO:0007669"/>
    <property type="project" value="UniProtKB-KW"/>
</dbReference>
<dbReference type="PANTHER" id="PTHR42776:SF27">
    <property type="entry name" value="DIPEPTIDYL PEPTIDASE FAMILY MEMBER 6"/>
    <property type="match status" value="1"/>
</dbReference>
<dbReference type="Pfam" id="PF00326">
    <property type="entry name" value="Peptidase_S9"/>
    <property type="match status" value="1"/>
</dbReference>
<dbReference type="SUPFAM" id="SSF53474">
    <property type="entry name" value="alpha/beta-Hydrolases"/>
    <property type="match status" value="1"/>
</dbReference>
<evidence type="ECO:0000313" key="4">
    <source>
        <dbReference type="Proteomes" id="UP000198606"/>
    </source>
</evidence>
<dbReference type="SUPFAM" id="SSF82171">
    <property type="entry name" value="DPP6 N-terminal domain-like"/>
    <property type="match status" value="1"/>
</dbReference>
<name>A0A1G8GN50_9GAMM</name>
<dbReference type="PANTHER" id="PTHR42776">
    <property type="entry name" value="SERINE PEPTIDASE S9 FAMILY MEMBER"/>
    <property type="match status" value="1"/>
</dbReference>
<dbReference type="InterPro" id="IPR011042">
    <property type="entry name" value="6-blade_b-propeller_TolB-like"/>
</dbReference>
<dbReference type="Gene3D" id="2.120.10.30">
    <property type="entry name" value="TolB, C-terminal domain"/>
    <property type="match status" value="1"/>
</dbReference>
<protein>
    <submittedName>
        <fullName evidence="3">Dipeptidyl aminopeptidase/acylaminoacyl peptidase</fullName>
    </submittedName>
</protein>
<gene>
    <name evidence="3" type="ORF">SAMN05216588_109121</name>
</gene>
<organism evidence="3 4">
    <name type="scientific">Phytopseudomonas flavescens</name>
    <dbReference type="NCBI Taxonomy" id="29435"/>
    <lineage>
        <taxon>Bacteria</taxon>
        <taxon>Pseudomonadati</taxon>
        <taxon>Pseudomonadota</taxon>
        <taxon>Gammaproteobacteria</taxon>
        <taxon>Pseudomonadales</taxon>
        <taxon>Pseudomonadaceae</taxon>
        <taxon>Phytopseudomonas</taxon>
    </lineage>
</organism>
<reference evidence="3 4" key="1">
    <citation type="submission" date="2016-10" db="EMBL/GenBank/DDBJ databases">
        <authorList>
            <person name="de Groot N.N."/>
        </authorList>
    </citation>
    <scope>NUCLEOTIDE SEQUENCE [LARGE SCALE GENOMIC DNA]</scope>
    <source>
        <strain evidence="3 4">LMG 18387</strain>
    </source>
</reference>
<accession>A0A1G8GN50</accession>
<dbReference type="EMBL" id="FNDG01000009">
    <property type="protein sequence ID" value="SDH95783.1"/>
    <property type="molecule type" value="Genomic_DNA"/>
</dbReference>
<dbReference type="AlphaFoldDB" id="A0A1G8GN50"/>
<dbReference type="RefSeq" id="WP_208601347.1">
    <property type="nucleotide sequence ID" value="NZ_FNDG01000009.1"/>
</dbReference>
<evidence type="ECO:0000256" key="1">
    <source>
        <dbReference type="ARBA" id="ARBA00022801"/>
    </source>
</evidence>
<sequence length="639" mass="71550">MSDSITPAMGTIRTPLIPRHQLFANPARAGMAISPDGQWLAWLENITGVMNIHAAPLEAPERSRQLTYDRQRGIQSFSWSHMPGVLLFSQDHQGDENWRLLAVDAASGACRDLTPPLKGARATLQSISRERPGEMVITWNARDPRFPDLYLVSLAHGNMTLLEENPGFFGFLLDDHYQVQLAARSREDGGMDYLRRDARQQWQAWRQLSPDDARNSGPSHFSADGRTLYWRDSQGRDTAALFAIDWHSGHETLLASDPRADIGNTLNDPGDYRPLAYGVTYERYRLKVLDERIRPDLDYLDSRIDGQWFLGSRSLDDRLWLIQASSDTTPGSAWLYRRDERSLTVLLELRPQLAKVQLARLQPTVLHARDGLQMVSYLTLPGEADSGELSSRWPLPFVLLVHGGPWARDGFGFNALHQWLANRGYGVLSVNFRGSTGFGKAFINAADGEWGGKMDEDLEDAVQWAIDRGIADPKRLAIFGGSYGGYAVLSALSRFPGRYACGIDLFGPSNLETLLAAIPAYWEAARAMQYRAIGDPRTEAGRRHLHDRSPLHRATAIRSPLLIAQGANDPRVRQSESEQMVQALRDNGTAVTYVLYPDEGHGFVREINRLDFFQRCESFLALYLGGRQEAEDAPAPGPR</sequence>
<evidence type="ECO:0000259" key="2">
    <source>
        <dbReference type="Pfam" id="PF00326"/>
    </source>
</evidence>
<dbReference type="STRING" id="29435.SAMN05216588_109121"/>
<dbReference type="InterPro" id="IPR029058">
    <property type="entry name" value="AB_hydrolase_fold"/>
</dbReference>
<feature type="domain" description="Peptidase S9 prolyl oligopeptidase catalytic" evidence="2">
    <location>
        <begin position="413"/>
        <end position="625"/>
    </location>
</feature>
<dbReference type="Proteomes" id="UP000198606">
    <property type="component" value="Unassembled WGS sequence"/>
</dbReference>
<dbReference type="GO" id="GO:0004252">
    <property type="term" value="F:serine-type endopeptidase activity"/>
    <property type="evidence" value="ECO:0007669"/>
    <property type="project" value="TreeGrafter"/>
</dbReference>
<keyword evidence="1" id="KW-0378">Hydrolase</keyword>
<keyword evidence="3" id="KW-0645">Protease</keyword>
<dbReference type="GO" id="GO:0006508">
    <property type="term" value="P:proteolysis"/>
    <property type="evidence" value="ECO:0007669"/>
    <property type="project" value="InterPro"/>
</dbReference>
<dbReference type="Gene3D" id="3.40.50.1820">
    <property type="entry name" value="alpha/beta hydrolase"/>
    <property type="match status" value="1"/>
</dbReference>
<dbReference type="InterPro" id="IPR001375">
    <property type="entry name" value="Peptidase_S9_cat"/>
</dbReference>
<keyword evidence="3" id="KW-0031">Aminopeptidase</keyword>
<proteinExistence type="predicted"/>
<evidence type="ECO:0000313" key="3">
    <source>
        <dbReference type="EMBL" id="SDH95783.1"/>
    </source>
</evidence>